<comment type="subunit">
    <text evidence="7">Homodimer.</text>
</comment>
<comment type="similarity">
    <text evidence="1 7 8">Belongs to the HAM1 NTPase family.</text>
</comment>
<dbReference type="HAMAP" id="MF_01405">
    <property type="entry name" value="Non_canon_purine_NTPase"/>
    <property type="match status" value="1"/>
</dbReference>
<dbReference type="InterPro" id="IPR020922">
    <property type="entry name" value="dITP/XTP_pyrophosphatase"/>
</dbReference>
<keyword evidence="2 7" id="KW-0479">Metal-binding</keyword>
<feature type="active site" description="Proton acceptor" evidence="7">
    <location>
        <position position="71"/>
    </location>
</feature>
<evidence type="ECO:0000313" key="9">
    <source>
        <dbReference type="EMBL" id="GAA0601294.1"/>
    </source>
</evidence>
<dbReference type="InterPro" id="IPR029001">
    <property type="entry name" value="ITPase-like_fam"/>
</dbReference>
<evidence type="ECO:0000256" key="8">
    <source>
        <dbReference type="RuleBase" id="RU003781"/>
    </source>
</evidence>
<organism evidence="9 10">
    <name type="scientific">Virgibacillus siamensis</name>
    <dbReference type="NCBI Taxonomy" id="480071"/>
    <lineage>
        <taxon>Bacteria</taxon>
        <taxon>Bacillati</taxon>
        <taxon>Bacillota</taxon>
        <taxon>Bacilli</taxon>
        <taxon>Bacillales</taxon>
        <taxon>Bacillaceae</taxon>
        <taxon>Virgibacillus</taxon>
    </lineage>
</organism>
<evidence type="ECO:0000256" key="2">
    <source>
        <dbReference type="ARBA" id="ARBA00022723"/>
    </source>
</evidence>
<keyword evidence="4 7" id="KW-0378">Hydrolase</keyword>
<dbReference type="NCBIfam" id="NF011397">
    <property type="entry name" value="PRK14822.1"/>
    <property type="match status" value="1"/>
</dbReference>
<feature type="binding site" evidence="7">
    <location>
        <position position="71"/>
    </location>
    <ligand>
        <name>Mg(2+)</name>
        <dbReference type="ChEBI" id="CHEBI:18420"/>
    </ligand>
</feature>
<evidence type="ECO:0000256" key="1">
    <source>
        <dbReference type="ARBA" id="ARBA00008023"/>
    </source>
</evidence>
<dbReference type="Proteomes" id="UP001500866">
    <property type="component" value="Unassembled WGS sequence"/>
</dbReference>
<feature type="binding site" evidence="7">
    <location>
        <position position="175"/>
    </location>
    <ligand>
        <name>substrate</name>
    </ligand>
</feature>
<dbReference type="EMBL" id="BAAADS010000012">
    <property type="protein sequence ID" value="GAA0601294.1"/>
    <property type="molecule type" value="Genomic_DNA"/>
</dbReference>
<comment type="catalytic activity">
    <reaction evidence="7">
        <text>ITP + H2O = IMP + diphosphate + H(+)</text>
        <dbReference type="Rhea" id="RHEA:29399"/>
        <dbReference type="ChEBI" id="CHEBI:15377"/>
        <dbReference type="ChEBI" id="CHEBI:15378"/>
        <dbReference type="ChEBI" id="CHEBI:33019"/>
        <dbReference type="ChEBI" id="CHEBI:58053"/>
        <dbReference type="ChEBI" id="CHEBI:61402"/>
        <dbReference type="EC" id="3.6.1.66"/>
    </reaction>
</comment>
<evidence type="ECO:0000256" key="7">
    <source>
        <dbReference type="HAMAP-Rule" id="MF_01405"/>
    </source>
</evidence>
<dbReference type="SUPFAM" id="SSF52972">
    <property type="entry name" value="ITPase-like"/>
    <property type="match status" value="1"/>
</dbReference>
<comment type="caution">
    <text evidence="9">The sequence shown here is derived from an EMBL/GenBank/DDBJ whole genome shotgun (WGS) entry which is preliminary data.</text>
</comment>
<feature type="binding site" evidence="7">
    <location>
        <position position="42"/>
    </location>
    <ligand>
        <name>Mg(2+)</name>
        <dbReference type="ChEBI" id="CHEBI:18420"/>
    </ligand>
</feature>
<dbReference type="Gene3D" id="3.90.950.10">
    <property type="match status" value="1"/>
</dbReference>
<feature type="binding site" evidence="7">
    <location>
        <begin position="8"/>
        <end position="13"/>
    </location>
    <ligand>
        <name>substrate</name>
    </ligand>
</feature>
<evidence type="ECO:0000256" key="6">
    <source>
        <dbReference type="ARBA" id="ARBA00023080"/>
    </source>
</evidence>
<comment type="function">
    <text evidence="7">Pyrophosphatase that catalyzes the hydrolysis of nucleoside triphosphates to their monophosphate derivatives, with a high preference for the non-canonical purine nucleotides XTP (xanthosine triphosphate), dITP (deoxyinosine triphosphate) and ITP. Seems to function as a house-cleaning enzyme that removes non-canonical purine nucleotides from the nucleotide pool, thus preventing their incorporation into DNA/RNA and avoiding chromosomal lesions.</text>
</comment>
<dbReference type="InterPro" id="IPR002637">
    <property type="entry name" value="RdgB/HAM1"/>
</dbReference>
<feature type="binding site" evidence="7">
    <location>
        <begin position="180"/>
        <end position="181"/>
    </location>
    <ligand>
        <name>substrate</name>
    </ligand>
</feature>
<gene>
    <name evidence="9" type="ORF">GCM10009001_17480</name>
</gene>
<comment type="cofactor">
    <cofactor evidence="7">
        <name>Mg(2+)</name>
        <dbReference type="ChEBI" id="CHEBI:18420"/>
    </cofactor>
    <text evidence="7">Binds 1 Mg(2+) ion per subunit.</text>
</comment>
<feature type="binding site" evidence="7">
    <location>
        <begin position="152"/>
        <end position="155"/>
    </location>
    <ligand>
        <name>substrate</name>
    </ligand>
</feature>
<name>A0ABN1FZW4_9BACI</name>
<keyword evidence="5 7" id="KW-0460">Magnesium</keyword>
<dbReference type="Pfam" id="PF01725">
    <property type="entry name" value="Ham1p_like"/>
    <property type="match status" value="1"/>
</dbReference>
<comment type="catalytic activity">
    <reaction evidence="7">
        <text>dITP + H2O = dIMP + diphosphate + H(+)</text>
        <dbReference type="Rhea" id="RHEA:28342"/>
        <dbReference type="ChEBI" id="CHEBI:15377"/>
        <dbReference type="ChEBI" id="CHEBI:15378"/>
        <dbReference type="ChEBI" id="CHEBI:33019"/>
        <dbReference type="ChEBI" id="CHEBI:61194"/>
        <dbReference type="ChEBI" id="CHEBI:61382"/>
        <dbReference type="EC" id="3.6.1.66"/>
    </reaction>
</comment>
<evidence type="ECO:0000256" key="3">
    <source>
        <dbReference type="ARBA" id="ARBA00022741"/>
    </source>
</evidence>
<dbReference type="NCBIfam" id="TIGR00042">
    <property type="entry name" value="RdgB/HAM1 family non-canonical purine NTP pyrophosphatase"/>
    <property type="match status" value="1"/>
</dbReference>
<keyword evidence="10" id="KW-1185">Reference proteome</keyword>
<keyword evidence="6 7" id="KW-0546">Nucleotide metabolism</keyword>
<proteinExistence type="inferred from homology"/>
<evidence type="ECO:0000256" key="5">
    <source>
        <dbReference type="ARBA" id="ARBA00022842"/>
    </source>
</evidence>
<dbReference type="PANTHER" id="PTHR11067">
    <property type="entry name" value="INOSINE TRIPHOSPHATE PYROPHOSPHATASE/HAM1 PROTEIN"/>
    <property type="match status" value="1"/>
</dbReference>
<feature type="binding site" evidence="7">
    <location>
        <position position="72"/>
    </location>
    <ligand>
        <name>substrate</name>
    </ligand>
</feature>
<evidence type="ECO:0000256" key="4">
    <source>
        <dbReference type="ARBA" id="ARBA00022801"/>
    </source>
</evidence>
<reference evidence="9 10" key="1">
    <citation type="journal article" date="2019" name="Int. J. Syst. Evol. Microbiol.">
        <title>The Global Catalogue of Microorganisms (GCM) 10K type strain sequencing project: providing services to taxonomists for standard genome sequencing and annotation.</title>
        <authorList>
            <consortium name="The Broad Institute Genomics Platform"/>
            <consortium name="The Broad Institute Genome Sequencing Center for Infectious Disease"/>
            <person name="Wu L."/>
            <person name="Ma J."/>
        </authorList>
    </citation>
    <scope>NUCLEOTIDE SEQUENCE [LARGE SCALE GENOMIC DNA]</scope>
    <source>
        <strain evidence="9 10">JCM 15395</strain>
    </source>
</reference>
<evidence type="ECO:0000313" key="10">
    <source>
        <dbReference type="Proteomes" id="UP001500866"/>
    </source>
</evidence>
<protein>
    <recommendedName>
        <fullName evidence="7">dITP/XTP pyrophosphatase</fullName>
        <ecNumber evidence="7">3.6.1.66</ecNumber>
    </recommendedName>
    <alternativeName>
        <fullName evidence="7">Non-canonical purine NTP pyrophosphatase</fullName>
    </alternativeName>
    <alternativeName>
        <fullName evidence="7">Non-standard purine NTP pyrophosphatase</fullName>
    </alternativeName>
    <alternativeName>
        <fullName evidence="7">Nucleoside-triphosphate diphosphatase</fullName>
    </alternativeName>
    <alternativeName>
        <fullName evidence="7">Nucleoside-triphosphate pyrophosphatase</fullName>
        <shortName evidence="7">NTPase</shortName>
    </alternativeName>
</protein>
<comment type="catalytic activity">
    <reaction evidence="7">
        <text>XTP + H2O = XMP + diphosphate + H(+)</text>
        <dbReference type="Rhea" id="RHEA:28610"/>
        <dbReference type="ChEBI" id="CHEBI:15377"/>
        <dbReference type="ChEBI" id="CHEBI:15378"/>
        <dbReference type="ChEBI" id="CHEBI:33019"/>
        <dbReference type="ChEBI" id="CHEBI:57464"/>
        <dbReference type="ChEBI" id="CHEBI:61314"/>
        <dbReference type="EC" id="3.6.1.66"/>
    </reaction>
</comment>
<dbReference type="CDD" id="cd00515">
    <property type="entry name" value="HAM1"/>
    <property type="match status" value="1"/>
</dbReference>
<sequence length="195" mass="21561">MKEIIVATKNPGKAEEFRSFFVKYDIKTVSLLDLIEPVEDIEETGTTFEANAALKAEQIADKMNTPVLADDSGLVVDALDGRPGIFSARYAGEPKDDQANLEKVLHELEGVANRQARFVCVLAVAIPGKETIFKRGVCEGSLISEPKGENGFGYDPIFIPDGYRKTMAQLTADKKNEISHRSNAIMKLEEWIKQL</sequence>
<keyword evidence="3 7" id="KW-0547">Nucleotide-binding</keyword>
<dbReference type="EC" id="3.6.1.66" evidence="7"/>
<dbReference type="RefSeq" id="WP_343812182.1">
    <property type="nucleotide sequence ID" value="NZ_BAAADS010000012.1"/>
</dbReference>
<accession>A0ABN1FZW4</accession>
<dbReference type="PANTHER" id="PTHR11067:SF9">
    <property type="entry name" value="INOSINE TRIPHOSPHATE PYROPHOSPHATASE"/>
    <property type="match status" value="1"/>
</dbReference>